<evidence type="ECO:0000256" key="1">
    <source>
        <dbReference type="ARBA" id="ARBA00038162"/>
    </source>
</evidence>
<gene>
    <name evidence="4" type="primary">LOC106460449</name>
</gene>
<dbReference type="Pfam" id="PF01501">
    <property type="entry name" value="Glyco_transf_8"/>
    <property type="match status" value="1"/>
</dbReference>
<evidence type="ECO:0000313" key="4">
    <source>
        <dbReference type="RefSeq" id="XP_013775597.2"/>
    </source>
</evidence>
<reference evidence="4" key="1">
    <citation type="submission" date="2025-08" db="UniProtKB">
        <authorList>
            <consortium name="RefSeq"/>
        </authorList>
    </citation>
    <scope>IDENTIFICATION</scope>
    <source>
        <tissue evidence="4">Muscle</tissue>
    </source>
</reference>
<evidence type="ECO:0000256" key="2">
    <source>
        <dbReference type="ARBA" id="ARBA00038934"/>
    </source>
</evidence>
<accession>A0ABM1B656</accession>
<protein>
    <recommendedName>
        <fullName evidence="2">glycogenin glucosyltransferase</fullName>
        <ecNumber evidence="2">2.4.1.186</ecNumber>
    </recommendedName>
</protein>
<sequence length="365" mass="41672">MLLNIGLNLVDTVFCSVWRFLGCQRNDVTSFQRDGIEAKYALADEAFVTLATDDSYSLGALVLGHSLRIVQTSRSLVILVTAGVTADMRSQLASVFDLVQEVGEINSQDEANLTILTRPELGVTLTKLQCWKLIQFQKCVFLDADTLVLRNCDELFNREELSAAPDIGWPDCFNSGVFVFKPSDETYKALVKCAKEKGSFDGGDQGLLNLFFQDWATKDISRHLSFLYNMNSNACYTYLPAFKRFGNEVKIVHFLGEMKPWMYKVSEGKVVKPHQSQYYSDHLQYWWDLFLSHVQPHQDIPSNDLGKIKLELPEERKSSVFQDHPMALNLHSRQEAWEKGQIDYMGVDCFENIRQKLDSKIYGIK</sequence>
<dbReference type="RefSeq" id="XP_013775597.2">
    <property type="nucleotide sequence ID" value="XM_013920143.2"/>
</dbReference>
<keyword evidence="3" id="KW-1185">Reference proteome</keyword>
<dbReference type="Proteomes" id="UP000694941">
    <property type="component" value="Unplaced"/>
</dbReference>
<dbReference type="SUPFAM" id="SSF53448">
    <property type="entry name" value="Nucleotide-diphospho-sugar transferases"/>
    <property type="match status" value="1"/>
</dbReference>
<dbReference type="GeneID" id="106460449"/>
<proteinExistence type="inferred from homology"/>
<evidence type="ECO:0000313" key="3">
    <source>
        <dbReference type="Proteomes" id="UP000694941"/>
    </source>
</evidence>
<dbReference type="Gene3D" id="3.90.550.10">
    <property type="entry name" value="Spore Coat Polysaccharide Biosynthesis Protein SpsA, Chain A"/>
    <property type="match status" value="1"/>
</dbReference>
<dbReference type="InterPro" id="IPR050587">
    <property type="entry name" value="GNT1/Glycosyltrans_8"/>
</dbReference>
<comment type="similarity">
    <text evidence="1">Belongs to the glycosyltransferase 8 family. Glycogenin subfamily.</text>
</comment>
<dbReference type="InterPro" id="IPR002495">
    <property type="entry name" value="Glyco_trans_8"/>
</dbReference>
<dbReference type="InterPro" id="IPR029044">
    <property type="entry name" value="Nucleotide-diphossugar_trans"/>
</dbReference>
<dbReference type="CDD" id="cd02537">
    <property type="entry name" value="GT8_Glycogenin"/>
    <property type="match status" value="1"/>
</dbReference>
<dbReference type="PANTHER" id="PTHR11183">
    <property type="entry name" value="GLYCOGENIN SUBFAMILY MEMBER"/>
    <property type="match status" value="1"/>
</dbReference>
<dbReference type="EC" id="2.4.1.186" evidence="2"/>
<organism evidence="3 4">
    <name type="scientific">Limulus polyphemus</name>
    <name type="common">Atlantic horseshoe crab</name>
    <dbReference type="NCBI Taxonomy" id="6850"/>
    <lineage>
        <taxon>Eukaryota</taxon>
        <taxon>Metazoa</taxon>
        <taxon>Ecdysozoa</taxon>
        <taxon>Arthropoda</taxon>
        <taxon>Chelicerata</taxon>
        <taxon>Merostomata</taxon>
        <taxon>Xiphosura</taxon>
        <taxon>Limulidae</taxon>
        <taxon>Limulus</taxon>
    </lineage>
</organism>
<name>A0ABM1B656_LIMPO</name>